<comment type="caution">
    <text evidence="6">The sequence shown here is derived from an EMBL/GenBank/DDBJ whole genome shotgun (WGS) entry which is preliminary data.</text>
</comment>
<name>A0A0R1WG68_9LACO</name>
<dbReference type="InterPro" id="IPR002376">
    <property type="entry name" value="Formyl_transf_N"/>
</dbReference>
<dbReference type="PATRIC" id="fig|1423807.3.peg.1682"/>
<evidence type="ECO:0000259" key="5">
    <source>
        <dbReference type="Pfam" id="PF00551"/>
    </source>
</evidence>
<dbReference type="Pfam" id="PF00551">
    <property type="entry name" value="Formyl_trans_N"/>
    <property type="match status" value="1"/>
</dbReference>
<dbReference type="RefSeq" id="WP_010621457.1">
    <property type="nucleotide sequence ID" value="NZ_AZGF01000004.1"/>
</dbReference>
<evidence type="ECO:0000313" key="7">
    <source>
        <dbReference type="Proteomes" id="UP000051820"/>
    </source>
</evidence>
<reference evidence="6 7" key="1">
    <citation type="journal article" date="2015" name="Genome Announc.">
        <title>Expanding the biotechnology potential of lactobacilli through comparative genomics of 213 strains and associated genera.</title>
        <authorList>
            <person name="Sun Z."/>
            <person name="Harris H.M."/>
            <person name="McCann A."/>
            <person name="Guo C."/>
            <person name="Argimon S."/>
            <person name="Zhang W."/>
            <person name="Yang X."/>
            <person name="Jeffery I.B."/>
            <person name="Cooney J.C."/>
            <person name="Kagawa T.F."/>
            <person name="Liu W."/>
            <person name="Song Y."/>
            <person name="Salvetti E."/>
            <person name="Wrobel A."/>
            <person name="Rasinkangas P."/>
            <person name="Parkhill J."/>
            <person name="Rea M.C."/>
            <person name="O'Sullivan O."/>
            <person name="Ritari J."/>
            <person name="Douillard F.P."/>
            <person name="Paul Ross R."/>
            <person name="Yang R."/>
            <person name="Briner A.E."/>
            <person name="Felis G.E."/>
            <person name="de Vos W.M."/>
            <person name="Barrangou R."/>
            <person name="Klaenhammer T.R."/>
            <person name="Caufield P.W."/>
            <person name="Cui Y."/>
            <person name="Zhang H."/>
            <person name="O'Toole P.W."/>
        </authorList>
    </citation>
    <scope>NUCLEOTIDE SEQUENCE [LARGE SCALE GENOMIC DNA]</scope>
    <source>
        <strain evidence="6 7">DSM 5007</strain>
    </source>
</reference>
<dbReference type="Gene3D" id="3.40.50.170">
    <property type="entry name" value="Formyl transferase, N-terminal domain"/>
    <property type="match status" value="1"/>
</dbReference>
<evidence type="ECO:0000256" key="2">
    <source>
        <dbReference type="ARBA" id="ARBA00022679"/>
    </source>
</evidence>
<dbReference type="STRING" id="1423807.FD16_GL001641"/>
<dbReference type="PANTHER" id="PTHR43369">
    <property type="entry name" value="PHOSPHORIBOSYLGLYCINAMIDE FORMYLTRANSFERASE"/>
    <property type="match status" value="1"/>
</dbReference>
<feature type="domain" description="Formyl transferase N-terminal" evidence="5">
    <location>
        <begin position="3"/>
        <end position="180"/>
    </location>
</feature>
<evidence type="ECO:0000256" key="1">
    <source>
        <dbReference type="ARBA" id="ARBA00005054"/>
    </source>
</evidence>
<dbReference type="EMBL" id="AZGF01000004">
    <property type="protein sequence ID" value="KRM12956.1"/>
    <property type="molecule type" value="Genomic_DNA"/>
</dbReference>
<dbReference type="HAMAP" id="MF_01930">
    <property type="entry name" value="PurN"/>
    <property type="match status" value="1"/>
</dbReference>
<dbReference type="Proteomes" id="UP000051820">
    <property type="component" value="Unassembled WGS sequence"/>
</dbReference>
<keyword evidence="3 4" id="KW-0658">Purine biosynthesis</keyword>
<comment type="catalytic activity">
    <reaction evidence="4">
        <text>N(1)-(5-phospho-beta-D-ribosyl)glycinamide + (6R)-10-formyltetrahydrofolate = N(2)-formyl-N(1)-(5-phospho-beta-D-ribosyl)glycinamide + (6S)-5,6,7,8-tetrahydrofolate + H(+)</text>
        <dbReference type="Rhea" id="RHEA:15053"/>
        <dbReference type="ChEBI" id="CHEBI:15378"/>
        <dbReference type="ChEBI" id="CHEBI:57453"/>
        <dbReference type="ChEBI" id="CHEBI:143788"/>
        <dbReference type="ChEBI" id="CHEBI:147286"/>
        <dbReference type="ChEBI" id="CHEBI:195366"/>
        <dbReference type="EC" id="2.1.2.2"/>
    </reaction>
</comment>
<feature type="binding site" evidence="4">
    <location>
        <position position="65"/>
    </location>
    <ligand>
        <name>(6R)-10-formyltetrahydrofolate</name>
        <dbReference type="ChEBI" id="CHEBI:195366"/>
    </ligand>
</feature>
<feature type="active site" description="Proton donor" evidence="4">
    <location>
        <position position="109"/>
    </location>
</feature>
<feature type="binding site" evidence="4">
    <location>
        <begin position="90"/>
        <end position="93"/>
    </location>
    <ligand>
        <name>(6R)-10-formyltetrahydrofolate</name>
        <dbReference type="ChEBI" id="CHEBI:195366"/>
    </ligand>
</feature>
<dbReference type="eggNOG" id="COG0299">
    <property type="taxonomic scope" value="Bacteria"/>
</dbReference>
<dbReference type="InterPro" id="IPR004607">
    <property type="entry name" value="GART"/>
</dbReference>
<dbReference type="OrthoDB" id="9806170at2"/>
<dbReference type="GO" id="GO:0006189">
    <property type="term" value="P:'de novo' IMP biosynthetic process"/>
    <property type="evidence" value="ECO:0007669"/>
    <property type="project" value="UniProtKB-UniRule"/>
</dbReference>
<keyword evidence="2 4" id="KW-0808">Transferase</keyword>
<feature type="binding site" evidence="4">
    <location>
        <position position="107"/>
    </location>
    <ligand>
        <name>(6R)-10-formyltetrahydrofolate</name>
        <dbReference type="ChEBI" id="CHEBI:195366"/>
    </ligand>
</feature>
<evidence type="ECO:0000313" key="6">
    <source>
        <dbReference type="EMBL" id="KRM12956.1"/>
    </source>
</evidence>
<gene>
    <name evidence="4" type="primary">purN</name>
    <name evidence="6" type="ORF">FD16_GL001641</name>
</gene>
<comment type="function">
    <text evidence="4">Catalyzes the transfer of a formyl group from 10-formyltetrahydrofolate to 5-phospho-ribosyl-glycinamide (GAR), producing 5-phospho-ribosyl-N-formylglycinamide (FGAR) and tetrahydrofolate.</text>
</comment>
<dbReference type="NCBIfam" id="TIGR00639">
    <property type="entry name" value="PurN"/>
    <property type="match status" value="1"/>
</dbReference>
<dbReference type="SUPFAM" id="SSF53328">
    <property type="entry name" value="Formyltransferase"/>
    <property type="match status" value="1"/>
</dbReference>
<dbReference type="AlphaFoldDB" id="A0A0R1WG68"/>
<keyword evidence="7" id="KW-1185">Reference proteome</keyword>
<dbReference type="CDD" id="cd08645">
    <property type="entry name" value="FMT_core_GART"/>
    <property type="match status" value="1"/>
</dbReference>
<dbReference type="InterPro" id="IPR036477">
    <property type="entry name" value="Formyl_transf_N_sf"/>
</dbReference>
<comment type="pathway">
    <text evidence="1 4">Purine metabolism; IMP biosynthesis via de novo pathway; N(2)-formyl-N(1)-(5-phospho-D-ribosyl)glycinamide from N(1)-(5-phospho-D-ribosyl)glycinamide (10-formyl THF route): step 1/1.</text>
</comment>
<dbReference type="PANTHER" id="PTHR43369:SF2">
    <property type="entry name" value="PHOSPHORIBOSYLGLYCINAMIDE FORMYLTRANSFERASE"/>
    <property type="match status" value="1"/>
</dbReference>
<protein>
    <recommendedName>
        <fullName evidence="4">Phosphoribosylglycinamide formyltransferase</fullName>
        <ecNumber evidence="4">2.1.2.2</ecNumber>
    </recommendedName>
    <alternativeName>
        <fullName evidence="4">5'-phosphoribosylglycinamide transformylase</fullName>
    </alternativeName>
    <alternativeName>
        <fullName evidence="4">GAR transformylase</fullName>
        <shortName evidence="4">GART</shortName>
    </alternativeName>
</protein>
<comment type="similarity">
    <text evidence="4">Belongs to the GART family.</text>
</comment>
<dbReference type="GO" id="GO:0004644">
    <property type="term" value="F:phosphoribosylglycinamide formyltransferase activity"/>
    <property type="evidence" value="ECO:0007669"/>
    <property type="project" value="UniProtKB-UniRule"/>
</dbReference>
<feature type="binding site" evidence="4">
    <location>
        <begin position="12"/>
        <end position="14"/>
    </location>
    <ligand>
        <name>N(1)-(5-phospho-beta-D-ribosyl)glycinamide</name>
        <dbReference type="ChEBI" id="CHEBI:143788"/>
    </ligand>
</feature>
<organism evidence="6 7">
    <name type="scientific">Paucilactobacillus suebicus DSM 5007 = KCTC 3549</name>
    <dbReference type="NCBI Taxonomy" id="1423807"/>
    <lineage>
        <taxon>Bacteria</taxon>
        <taxon>Bacillati</taxon>
        <taxon>Bacillota</taxon>
        <taxon>Bacilli</taxon>
        <taxon>Lactobacillales</taxon>
        <taxon>Lactobacillaceae</taxon>
        <taxon>Paucilactobacillus</taxon>
    </lineage>
</organism>
<accession>A0A0R1WG68</accession>
<dbReference type="GO" id="GO:0005829">
    <property type="term" value="C:cytosol"/>
    <property type="evidence" value="ECO:0007669"/>
    <property type="project" value="TreeGrafter"/>
</dbReference>
<feature type="site" description="Raises pKa of active site His" evidence="4">
    <location>
        <position position="145"/>
    </location>
</feature>
<evidence type="ECO:0000256" key="4">
    <source>
        <dbReference type="HAMAP-Rule" id="MF_01930"/>
    </source>
</evidence>
<dbReference type="UniPathway" id="UPA00074">
    <property type="reaction ID" value="UER00126"/>
</dbReference>
<dbReference type="EC" id="2.1.2.2" evidence="4"/>
<sequence>MIKIAIFASGNGTNFEALYGHIKENKLPVTITHLICDQPKAPVIQKALDRGIPVWTHRVKEFENKMVYEQAILDQLKQDGVQMLVLAGYMRIVTNVLLDAYTKLIINIHPALLPSFPGLHGIDDAYAAGVKVTGVTVHYVDSGVDSGPIIAQEPVKILDDETVDHLEARIHEVEHELYFKSFCKVLKSKGWIDA</sequence>
<proteinExistence type="inferred from homology"/>
<evidence type="ECO:0000256" key="3">
    <source>
        <dbReference type="ARBA" id="ARBA00022755"/>
    </source>
</evidence>